<dbReference type="InParanoid" id="A0A165E182"/>
<keyword evidence="2" id="KW-1185">Reference proteome</keyword>
<protein>
    <submittedName>
        <fullName evidence="1">Uncharacterized protein</fullName>
    </submittedName>
</protein>
<reference evidence="1 2" key="1">
    <citation type="journal article" date="2016" name="Mol. Biol. Evol.">
        <title>Comparative Genomics of Early-Diverging Mushroom-Forming Fungi Provides Insights into the Origins of Lignocellulose Decay Capabilities.</title>
        <authorList>
            <person name="Nagy L.G."/>
            <person name="Riley R."/>
            <person name="Tritt A."/>
            <person name="Adam C."/>
            <person name="Daum C."/>
            <person name="Floudas D."/>
            <person name="Sun H."/>
            <person name="Yadav J.S."/>
            <person name="Pangilinan J."/>
            <person name="Larsson K.H."/>
            <person name="Matsuura K."/>
            <person name="Barry K."/>
            <person name="Labutti K."/>
            <person name="Kuo R."/>
            <person name="Ohm R.A."/>
            <person name="Bhattacharya S.S."/>
            <person name="Shirouzu T."/>
            <person name="Yoshinaga Y."/>
            <person name="Martin F.M."/>
            <person name="Grigoriev I.V."/>
            <person name="Hibbett D.S."/>
        </authorList>
    </citation>
    <scope>NUCLEOTIDE SEQUENCE [LARGE SCALE GENOMIC DNA]</scope>
    <source>
        <strain evidence="1 2">93-53</strain>
    </source>
</reference>
<dbReference type="AlphaFoldDB" id="A0A165E182"/>
<evidence type="ECO:0000313" key="1">
    <source>
        <dbReference type="EMBL" id="KZT06053.1"/>
    </source>
</evidence>
<accession>A0A165E182</accession>
<proteinExistence type="predicted"/>
<name>A0A165E182_9APHY</name>
<gene>
    <name evidence="1" type="ORF">LAESUDRAFT_726256</name>
</gene>
<dbReference type="Proteomes" id="UP000076871">
    <property type="component" value="Unassembled WGS sequence"/>
</dbReference>
<dbReference type="GeneID" id="63826021"/>
<evidence type="ECO:0000313" key="2">
    <source>
        <dbReference type="Proteomes" id="UP000076871"/>
    </source>
</evidence>
<organism evidence="1 2">
    <name type="scientific">Laetiporus sulphureus 93-53</name>
    <dbReference type="NCBI Taxonomy" id="1314785"/>
    <lineage>
        <taxon>Eukaryota</taxon>
        <taxon>Fungi</taxon>
        <taxon>Dikarya</taxon>
        <taxon>Basidiomycota</taxon>
        <taxon>Agaricomycotina</taxon>
        <taxon>Agaricomycetes</taxon>
        <taxon>Polyporales</taxon>
        <taxon>Laetiporus</taxon>
    </lineage>
</organism>
<dbReference type="RefSeq" id="XP_040763793.1">
    <property type="nucleotide sequence ID" value="XM_040908992.1"/>
</dbReference>
<dbReference type="EMBL" id="KV427626">
    <property type="protein sequence ID" value="KZT06053.1"/>
    <property type="molecule type" value="Genomic_DNA"/>
</dbReference>
<sequence length="80" mass="8875">MLLCTCTDCDEYDSHCLLPILNHRIHTWIASPDYVLARAMDSIRKMWARVTRRAISIVNGGCHAGTDIAVAGTAHYTTCP</sequence>